<dbReference type="InterPro" id="IPR045090">
    <property type="entry name" value="Pept_M3A_M3B"/>
</dbReference>
<dbReference type="CDD" id="cd09606">
    <property type="entry name" value="M3B_PepF"/>
    <property type="match status" value="1"/>
</dbReference>
<proteinExistence type="inferred from homology"/>
<keyword evidence="9" id="KW-1185">Reference proteome</keyword>
<gene>
    <name evidence="8" type="ORF">FYC62_01775</name>
</gene>
<dbReference type="AlphaFoldDB" id="A0A5C0VCM4"/>
<keyword evidence="1 6" id="KW-0645">Protease</keyword>
<evidence type="ECO:0000256" key="2">
    <source>
        <dbReference type="ARBA" id="ARBA00022723"/>
    </source>
</evidence>
<evidence type="ECO:0000313" key="9">
    <source>
        <dbReference type="Proteomes" id="UP000323653"/>
    </source>
</evidence>
<reference evidence="8 9" key="1">
    <citation type="submission" date="2019-08" db="EMBL/GenBank/DDBJ databases">
        <title>Pedobacter sp. nov., isolated from Han river, South Korea.</title>
        <authorList>
            <person name="Lee D.-H."/>
            <person name="Kim Y.-S."/>
            <person name="Hwang E.-M."/>
            <person name="Le Tran T.C."/>
            <person name="Cha C.-J."/>
        </authorList>
    </citation>
    <scope>NUCLEOTIDE SEQUENCE [LARGE SCALE GENOMIC DNA]</scope>
    <source>
        <strain evidence="8 9">CJ43</strain>
    </source>
</reference>
<dbReference type="RefSeq" id="WP_149073701.1">
    <property type="nucleotide sequence ID" value="NZ_CP043329.1"/>
</dbReference>
<evidence type="ECO:0000256" key="3">
    <source>
        <dbReference type="ARBA" id="ARBA00022801"/>
    </source>
</evidence>
<name>A0A5C0VCM4_9SPHI</name>
<keyword evidence="2 6" id="KW-0479">Metal-binding</keyword>
<evidence type="ECO:0000256" key="5">
    <source>
        <dbReference type="ARBA" id="ARBA00023049"/>
    </source>
</evidence>
<dbReference type="GO" id="GO:0046872">
    <property type="term" value="F:metal ion binding"/>
    <property type="evidence" value="ECO:0007669"/>
    <property type="project" value="UniProtKB-UniRule"/>
</dbReference>
<comment type="cofactor">
    <cofactor evidence="6">
        <name>Zn(2+)</name>
        <dbReference type="ChEBI" id="CHEBI:29105"/>
    </cofactor>
    <text evidence="6">Binds 1 zinc ion.</text>
</comment>
<dbReference type="InterPro" id="IPR001567">
    <property type="entry name" value="Pept_M3A_M3B_dom"/>
</dbReference>
<sequence length="588" mass="68559">MALHLLLLQFAFYLIFTTVRYDYRKEKRTYLPENLEIKWDNLEPIFQELLHREINSSEELEAWLKNRSELEAALEEDFAWRYIKMTCDTANEDLVKSFQYFATEIEPQIAPLSNQLNEKLVASPFLNQLNQEKYFIYLRGVKKALALFREENIPLQTELQVEQQKYQAITGSMSVTLNGQEYTLEQASNFLKDLNRETRKEAWESITNRRLEDKDKLEELFNKLKALRHQVALNAGFDNFRDYMFESLGRFDYNAQDCFDFHDAIEKEIVPILAEQAEERKKALQLSGLKPWDTEVDTSGKPALKPFENGKELIDKSIQCFNKLNPVLGEKLAIMKANGFFDVESRKGKAPGGYNYPLAETGAPFIFMNSAGSFRDLTTMVHEGGHAIHTFVTADLELNDFKHCPSEVAELASMSMELISMDHWDEFFTDPEELKRAKKYQLKDVLKTLPWVAVVDAFQHWIYTHPEHTTQERTQAWKEIFTRFGANFVDWTEHSDALENLWQKQLHIFEVPFYYIEYAIAQLGAIAVWKNYKENPEKGLSNYLDALKLGYTKSIKEVYKTAGIEFNFSASYVKDLASFIKDELKKLD</sequence>
<feature type="domain" description="Peptidase M3A/M3B catalytic" evidence="7">
    <location>
        <begin position="192"/>
        <end position="575"/>
    </location>
</feature>
<protein>
    <submittedName>
        <fullName evidence="8">M3 family oligoendopeptidase</fullName>
    </submittedName>
</protein>
<dbReference type="InterPro" id="IPR011976">
    <property type="entry name" value="Pept_M3B_oligopep-rel"/>
</dbReference>
<dbReference type="PANTHER" id="PTHR11804:SF48">
    <property type="entry name" value="PUTATIVE-RELATED"/>
    <property type="match status" value="1"/>
</dbReference>
<dbReference type="KEGG" id="pej:FYC62_01775"/>
<dbReference type="GO" id="GO:0004222">
    <property type="term" value="F:metalloendopeptidase activity"/>
    <property type="evidence" value="ECO:0007669"/>
    <property type="project" value="InterPro"/>
</dbReference>
<dbReference type="GO" id="GO:0006508">
    <property type="term" value="P:proteolysis"/>
    <property type="evidence" value="ECO:0007669"/>
    <property type="project" value="UniProtKB-KW"/>
</dbReference>
<dbReference type="GO" id="GO:0006518">
    <property type="term" value="P:peptide metabolic process"/>
    <property type="evidence" value="ECO:0007669"/>
    <property type="project" value="TreeGrafter"/>
</dbReference>
<dbReference type="NCBIfam" id="TIGR02289">
    <property type="entry name" value="M3_not_pepF"/>
    <property type="match status" value="1"/>
</dbReference>
<dbReference type="Gene3D" id="1.10.1370.30">
    <property type="match status" value="1"/>
</dbReference>
<accession>A0A5C0VCM4</accession>
<evidence type="ECO:0000259" key="7">
    <source>
        <dbReference type="Pfam" id="PF01432"/>
    </source>
</evidence>
<evidence type="ECO:0000256" key="6">
    <source>
        <dbReference type="RuleBase" id="RU003435"/>
    </source>
</evidence>
<evidence type="ECO:0000256" key="4">
    <source>
        <dbReference type="ARBA" id="ARBA00022833"/>
    </source>
</evidence>
<keyword evidence="4 6" id="KW-0862">Zinc</keyword>
<evidence type="ECO:0000256" key="1">
    <source>
        <dbReference type="ARBA" id="ARBA00022670"/>
    </source>
</evidence>
<dbReference type="PANTHER" id="PTHR11804">
    <property type="entry name" value="PROTEASE M3 THIMET OLIGOPEPTIDASE-RELATED"/>
    <property type="match status" value="1"/>
</dbReference>
<organism evidence="8 9">
    <name type="scientific">Pedobacter aquae</name>
    <dbReference type="NCBI Taxonomy" id="2605747"/>
    <lineage>
        <taxon>Bacteria</taxon>
        <taxon>Pseudomonadati</taxon>
        <taxon>Bacteroidota</taxon>
        <taxon>Sphingobacteriia</taxon>
        <taxon>Sphingobacteriales</taxon>
        <taxon>Sphingobacteriaceae</taxon>
        <taxon>Pedobacter</taxon>
    </lineage>
</organism>
<dbReference type="Pfam" id="PF01432">
    <property type="entry name" value="Peptidase_M3"/>
    <property type="match status" value="1"/>
</dbReference>
<dbReference type="SUPFAM" id="SSF55486">
    <property type="entry name" value="Metalloproteases ('zincins'), catalytic domain"/>
    <property type="match status" value="1"/>
</dbReference>
<keyword evidence="3 6" id="KW-0378">Hydrolase</keyword>
<dbReference type="EMBL" id="CP043329">
    <property type="protein sequence ID" value="QEK50535.1"/>
    <property type="molecule type" value="Genomic_DNA"/>
</dbReference>
<dbReference type="Proteomes" id="UP000323653">
    <property type="component" value="Chromosome"/>
</dbReference>
<keyword evidence="5 6" id="KW-0482">Metalloprotease</keyword>
<comment type="similarity">
    <text evidence="6">Belongs to the peptidase M3 family.</text>
</comment>
<evidence type="ECO:0000313" key="8">
    <source>
        <dbReference type="EMBL" id="QEK50535.1"/>
    </source>
</evidence>